<accession>F0XZZ1</accession>
<sequence>MSIVEDEEAAADGAEVLSALGDLVEKKGGDREAVVDGWAVRARVRPGDGRVEHVYVDPAGKRHRSRNEVLRCLGLLAPTPAKRARDEAAGAPEAAGDPAPPAAPPPEKRPRAKNPDIDLAAFGWAPPPPPDFAGMLERLRAVDVPRTLARQNIIGEADASAGVRSACVGVVAARSHGVMASSFSRSRPGLTRELVRFGKAHLPAGFKFTSIQLNHNFSSELHVDDYNAGPSYICGLGTYSGGELWTLEHGPLDCKQSFRPYDGTEPHATLPFAGTRYTLIFFCHQTHPHLREEDRAYLLELGFPLPGRQECLRRRTGRFGFASGRNLSYEAPKRVKTAAGLEAFAAHLRGASVEAARAAGDACYEAWRLEDAREATPDQRAIQGRVFEDEGTRWRVRDADRRGVYYDLELKRLCVEYYDFDAHGYDDPGSGDDVVEFTPYDEFVTFATWAADDAMDYLLDLDKDAAKNAAAAAKAALSKQKRG</sequence>
<feature type="region of interest" description="Disordered" evidence="1">
    <location>
        <begin position="81"/>
        <end position="114"/>
    </location>
</feature>
<dbReference type="InterPro" id="IPR016177">
    <property type="entry name" value="DNA-bd_dom_sf"/>
</dbReference>
<dbReference type="EMBL" id="GL833122">
    <property type="protein sequence ID" value="EGB11427.1"/>
    <property type="molecule type" value="Genomic_DNA"/>
</dbReference>
<name>F0XZZ1_AURAN</name>
<dbReference type="OrthoDB" id="47604at2759"/>
<dbReference type="Pfam" id="PF01429">
    <property type="entry name" value="MBD"/>
    <property type="match status" value="1"/>
</dbReference>
<reference evidence="3 4" key="1">
    <citation type="journal article" date="2011" name="Proc. Natl. Acad. Sci. U.S.A.">
        <title>Niche of harmful alga Aureococcus anophagefferens revealed through ecogenomics.</title>
        <authorList>
            <person name="Gobler C.J."/>
            <person name="Berry D.L."/>
            <person name="Dyhrman S.T."/>
            <person name="Wilhelm S.W."/>
            <person name="Salamov A."/>
            <person name="Lobanov A.V."/>
            <person name="Zhang Y."/>
            <person name="Collier J.L."/>
            <person name="Wurch L.L."/>
            <person name="Kustka A.B."/>
            <person name="Dill B.D."/>
            <person name="Shah M."/>
            <person name="VerBerkmoes N.C."/>
            <person name="Kuo A."/>
            <person name="Terry A."/>
            <person name="Pangilinan J."/>
            <person name="Lindquist E.A."/>
            <person name="Lucas S."/>
            <person name="Paulsen I.T."/>
            <person name="Hattenrath-Lehmann T.K."/>
            <person name="Talmage S.C."/>
            <person name="Walker E.A."/>
            <person name="Koch F."/>
            <person name="Burson A.M."/>
            <person name="Marcoval M.A."/>
            <person name="Tang Y.Z."/>
            <person name="Lecleir G.R."/>
            <person name="Coyne K.J."/>
            <person name="Berg G.M."/>
            <person name="Bertrand E.M."/>
            <person name="Saito M.A."/>
            <person name="Gladyshev V.N."/>
            <person name="Grigoriev I.V."/>
        </authorList>
    </citation>
    <scope>NUCLEOTIDE SEQUENCE [LARGE SCALE GENOMIC DNA]</scope>
    <source>
        <strain evidence="4">CCMP 1984</strain>
    </source>
</reference>
<gene>
    <name evidence="3" type="ORF">AURANDRAFT_61875</name>
</gene>
<dbReference type="PROSITE" id="PS50982">
    <property type="entry name" value="MBD"/>
    <property type="match status" value="1"/>
</dbReference>
<dbReference type="SUPFAM" id="SSF54171">
    <property type="entry name" value="DNA-binding domain"/>
    <property type="match status" value="1"/>
</dbReference>
<dbReference type="Gene3D" id="3.30.890.10">
    <property type="entry name" value="Methyl-cpg-binding Protein 2, Chain A"/>
    <property type="match status" value="1"/>
</dbReference>
<evidence type="ECO:0000313" key="3">
    <source>
        <dbReference type="EMBL" id="EGB11427.1"/>
    </source>
</evidence>
<proteinExistence type="predicted"/>
<evidence type="ECO:0000313" key="4">
    <source>
        <dbReference type="Proteomes" id="UP000002729"/>
    </source>
</evidence>
<dbReference type="GO" id="GO:0003677">
    <property type="term" value="F:DNA binding"/>
    <property type="evidence" value="ECO:0007669"/>
    <property type="project" value="InterPro"/>
</dbReference>
<dbReference type="RefSeq" id="XP_009033796.1">
    <property type="nucleotide sequence ID" value="XM_009035548.1"/>
</dbReference>
<dbReference type="InterPro" id="IPR001739">
    <property type="entry name" value="Methyl_CpG_DNA-bd"/>
</dbReference>
<dbReference type="KEGG" id="aaf:AURANDRAFT_61875"/>
<feature type="domain" description="MBD" evidence="2">
    <location>
        <begin position="24"/>
        <end position="92"/>
    </location>
</feature>
<dbReference type="AlphaFoldDB" id="F0XZZ1"/>
<organism evidence="4">
    <name type="scientific">Aureococcus anophagefferens</name>
    <name type="common">Harmful bloom alga</name>
    <dbReference type="NCBI Taxonomy" id="44056"/>
    <lineage>
        <taxon>Eukaryota</taxon>
        <taxon>Sar</taxon>
        <taxon>Stramenopiles</taxon>
        <taxon>Ochrophyta</taxon>
        <taxon>Pelagophyceae</taxon>
        <taxon>Pelagomonadales</taxon>
        <taxon>Pelagomonadaceae</taxon>
        <taxon>Aureococcus</taxon>
    </lineage>
</organism>
<dbReference type="GeneID" id="20223643"/>
<dbReference type="Proteomes" id="UP000002729">
    <property type="component" value="Unassembled WGS sequence"/>
</dbReference>
<dbReference type="InParanoid" id="F0XZZ1"/>
<evidence type="ECO:0000256" key="1">
    <source>
        <dbReference type="SAM" id="MobiDB-lite"/>
    </source>
</evidence>
<keyword evidence="4" id="KW-1185">Reference proteome</keyword>
<protein>
    <recommendedName>
        <fullName evidence="2">MBD domain-containing protein</fullName>
    </recommendedName>
</protein>
<evidence type="ECO:0000259" key="2">
    <source>
        <dbReference type="PROSITE" id="PS50982"/>
    </source>
</evidence>